<dbReference type="Proteomes" id="UP001632037">
    <property type="component" value="Unassembled WGS sequence"/>
</dbReference>
<keyword evidence="4" id="KW-1185">Reference proteome</keyword>
<evidence type="ECO:0000313" key="3">
    <source>
        <dbReference type="EMBL" id="KAL3667138.1"/>
    </source>
</evidence>
<dbReference type="EMBL" id="JBIMZQ010000015">
    <property type="protein sequence ID" value="KAL3667138.1"/>
    <property type="molecule type" value="Genomic_DNA"/>
</dbReference>
<comment type="caution">
    <text evidence="3">The sequence shown here is derived from an EMBL/GenBank/DDBJ whole genome shotgun (WGS) entry which is preliminary data.</text>
</comment>
<dbReference type="GO" id="GO:0005524">
    <property type="term" value="F:ATP binding"/>
    <property type="evidence" value="ECO:0007669"/>
    <property type="project" value="UniProtKB-KW"/>
</dbReference>
<dbReference type="InterPro" id="IPR013126">
    <property type="entry name" value="Hsp_70_fam"/>
</dbReference>
<gene>
    <name evidence="3" type="ORF">V7S43_008077</name>
</gene>
<dbReference type="Pfam" id="PF00012">
    <property type="entry name" value="HSP70"/>
    <property type="match status" value="1"/>
</dbReference>
<organism evidence="3 4">
    <name type="scientific">Phytophthora oleae</name>
    <dbReference type="NCBI Taxonomy" id="2107226"/>
    <lineage>
        <taxon>Eukaryota</taxon>
        <taxon>Sar</taxon>
        <taxon>Stramenopiles</taxon>
        <taxon>Oomycota</taxon>
        <taxon>Peronosporomycetes</taxon>
        <taxon>Peronosporales</taxon>
        <taxon>Peronosporaceae</taxon>
        <taxon>Phytophthora</taxon>
    </lineage>
</organism>
<protein>
    <submittedName>
        <fullName evidence="3">Uncharacterized protein</fullName>
    </submittedName>
</protein>
<dbReference type="AlphaFoldDB" id="A0ABD3FK52"/>
<sequence length="114" mass="12918">MNEDLTELLLVGGSTRIPKAHTLLWTLSGGKELSKFSNPDEAVAYKVPSNCKYTPTMRPIGVQLEMDEEMTTRVLDLSVQGVVEFHKTIVDYRTPPTNSCRHEGLYPGRHPYRR</sequence>
<evidence type="ECO:0000256" key="1">
    <source>
        <dbReference type="ARBA" id="ARBA00022741"/>
    </source>
</evidence>
<dbReference type="InterPro" id="IPR043129">
    <property type="entry name" value="ATPase_NBD"/>
</dbReference>
<keyword evidence="1" id="KW-0547">Nucleotide-binding</keyword>
<proteinExistence type="predicted"/>
<evidence type="ECO:0000256" key="2">
    <source>
        <dbReference type="ARBA" id="ARBA00022840"/>
    </source>
</evidence>
<keyword evidence="2" id="KW-0067">ATP-binding</keyword>
<accession>A0ABD3FK52</accession>
<dbReference type="SUPFAM" id="SSF53067">
    <property type="entry name" value="Actin-like ATPase domain"/>
    <property type="match status" value="1"/>
</dbReference>
<name>A0ABD3FK52_9STRA</name>
<dbReference type="PRINTS" id="PR00301">
    <property type="entry name" value="HEATSHOCK70"/>
</dbReference>
<dbReference type="Gene3D" id="3.30.420.40">
    <property type="match status" value="1"/>
</dbReference>
<evidence type="ECO:0000313" key="4">
    <source>
        <dbReference type="Proteomes" id="UP001632037"/>
    </source>
</evidence>
<reference evidence="3 4" key="1">
    <citation type="submission" date="2024-09" db="EMBL/GenBank/DDBJ databases">
        <title>Genome sequencing and assembly of Phytophthora oleae, isolate VK10A, causative agent of rot of olive drupes.</title>
        <authorList>
            <person name="Conti Taguali S."/>
            <person name="Riolo M."/>
            <person name="La Spada F."/>
            <person name="Cacciola S.O."/>
            <person name="Dionisio G."/>
        </authorList>
    </citation>
    <scope>NUCLEOTIDE SEQUENCE [LARGE SCALE GENOMIC DNA]</scope>
    <source>
        <strain evidence="3 4">VK10A</strain>
    </source>
</reference>